<evidence type="ECO:0000259" key="2">
    <source>
        <dbReference type="Pfam" id="PF08237"/>
    </source>
</evidence>
<gene>
    <name evidence="3" type="ORF">MMAD_10450</name>
</gene>
<sequence length="572" mass="59296">MRRMTRSVAVTFLAVLGTVILAIGSAFTAALAYGAVALIVPGTGTPNANIVAGYLTQARDRYLTTTACGADGSGCPDANLQGINYPASFFPLAFIPNWCVPGRCNTWDDSVGQGTTNLDAAINAALNDPNNPTQQVVVFGYSQGGAVVADALNSYINGLTDAQKARIQVVTIGGIENPDGGLWQRLAFLKYIPFLNISFNPPMNPDTGVKYTSYGFEYDPVVNAPRYFGNAFALINALAAFENVHGYYLAPNGNGPTETLPYGYTDQTLAIADSCTASPANCRTDQYGNTYVTIPALTLPIYNLLLSAAPAGLKPLLQPVVNLLSPVTRLLIDLGYDTTGDPSVPTPLSLLPFNPATFNPVKFAGQFLQAIAQGIYDAQHGISSLPVPSTSTPTVTSTLVSNAVKTDAKLAVAPVQTGEPATVTDITTKKAVASDSTDATTTPVSKTDAPTKDAAPTTATAADTAQTADVTKDDADTADQTADAAADTTKADTTKTDTTKTGTTKADTTKSDTTKVDTTTAGTTKTDTTKTGTAKTDTTTTPKKTTHDKADAGTSNSAKDTGDAGSDKKNAA</sequence>
<dbReference type="AlphaFoldDB" id="A0A7I7XBW6"/>
<evidence type="ECO:0000256" key="1">
    <source>
        <dbReference type="SAM" id="MobiDB-lite"/>
    </source>
</evidence>
<feature type="compositionally biased region" description="Basic and acidic residues" evidence="1">
    <location>
        <begin position="489"/>
        <end position="498"/>
    </location>
</feature>
<proteinExistence type="predicted"/>
<feature type="compositionally biased region" description="Low complexity" evidence="1">
    <location>
        <begin position="516"/>
        <end position="543"/>
    </location>
</feature>
<dbReference type="Proteomes" id="UP000466517">
    <property type="component" value="Chromosome"/>
</dbReference>
<dbReference type="EMBL" id="AP022610">
    <property type="protein sequence ID" value="BBZ26750.1"/>
    <property type="molecule type" value="Genomic_DNA"/>
</dbReference>
<dbReference type="Pfam" id="PF08237">
    <property type="entry name" value="PE-PPE"/>
    <property type="match status" value="1"/>
</dbReference>
<reference evidence="3 4" key="1">
    <citation type="journal article" date="2019" name="Emerg. Microbes Infect.">
        <title>Comprehensive subspecies identification of 175 nontuberculous mycobacteria species based on 7547 genomic profiles.</title>
        <authorList>
            <person name="Matsumoto Y."/>
            <person name="Kinjo T."/>
            <person name="Motooka D."/>
            <person name="Nabeya D."/>
            <person name="Jung N."/>
            <person name="Uechi K."/>
            <person name="Horii T."/>
            <person name="Iida T."/>
            <person name="Fujita J."/>
            <person name="Nakamura S."/>
        </authorList>
    </citation>
    <scope>NUCLEOTIDE SEQUENCE [LARGE SCALE GENOMIC DNA]</scope>
    <source>
        <strain evidence="3 4">JCM 13574</strain>
    </source>
</reference>
<accession>A0A7I7XBW6</accession>
<dbReference type="InterPro" id="IPR013228">
    <property type="entry name" value="PE-PPE_C"/>
</dbReference>
<feature type="domain" description="PE-PPE" evidence="2">
    <location>
        <begin position="76"/>
        <end position="337"/>
    </location>
</feature>
<dbReference type="Gene3D" id="3.40.50.1820">
    <property type="entry name" value="alpha/beta hydrolase"/>
    <property type="match status" value="1"/>
</dbReference>
<protein>
    <submittedName>
        <fullName evidence="3">PE-PPE domain-containing protein</fullName>
    </submittedName>
</protein>
<feature type="region of interest" description="Disordered" evidence="1">
    <location>
        <begin position="432"/>
        <end position="572"/>
    </location>
</feature>
<keyword evidence="4" id="KW-1185">Reference proteome</keyword>
<dbReference type="RefSeq" id="WP_163733463.1">
    <property type="nucleotide sequence ID" value="NZ_AP022610.1"/>
</dbReference>
<dbReference type="KEGG" id="mmag:MMAD_10450"/>
<feature type="compositionally biased region" description="Basic and acidic residues" evidence="1">
    <location>
        <begin position="560"/>
        <end position="572"/>
    </location>
</feature>
<name>A0A7I7XBW6_9MYCO</name>
<feature type="compositionally biased region" description="Low complexity" evidence="1">
    <location>
        <begin position="433"/>
        <end position="469"/>
    </location>
</feature>
<evidence type="ECO:0000313" key="3">
    <source>
        <dbReference type="EMBL" id="BBZ26750.1"/>
    </source>
</evidence>
<evidence type="ECO:0000313" key="4">
    <source>
        <dbReference type="Proteomes" id="UP000466517"/>
    </source>
</evidence>
<organism evidence="3 4">
    <name type="scientific">Mycolicibacterium madagascariense</name>
    <dbReference type="NCBI Taxonomy" id="212765"/>
    <lineage>
        <taxon>Bacteria</taxon>
        <taxon>Bacillati</taxon>
        <taxon>Actinomycetota</taxon>
        <taxon>Actinomycetes</taxon>
        <taxon>Mycobacteriales</taxon>
        <taxon>Mycobacteriaceae</taxon>
        <taxon>Mycolicibacterium</taxon>
    </lineage>
</organism>
<dbReference type="InterPro" id="IPR029058">
    <property type="entry name" value="AB_hydrolase_fold"/>
</dbReference>
<dbReference type="SUPFAM" id="SSF53474">
    <property type="entry name" value="alpha/beta-Hydrolases"/>
    <property type="match status" value="1"/>
</dbReference>
<feature type="compositionally biased region" description="Low complexity" evidence="1">
    <location>
        <begin position="478"/>
        <end position="488"/>
    </location>
</feature>